<name>A0AAE9EPY3_CAEBR</name>
<evidence type="ECO:0000313" key="2">
    <source>
        <dbReference type="Proteomes" id="UP000829354"/>
    </source>
</evidence>
<dbReference type="PANTHER" id="PTHR23015">
    <property type="entry name" value="UNCHARACTERIZED C.ELEGANS PROTEIN"/>
    <property type="match status" value="1"/>
</dbReference>
<dbReference type="AlphaFoldDB" id="A0AAE9EPY3"/>
<evidence type="ECO:0000313" key="1">
    <source>
        <dbReference type="EMBL" id="UMM26767.1"/>
    </source>
</evidence>
<proteinExistence type="predicted"/>
<dbReference type="PANTHER" id="PTHR23015:SF25">
    <property type="entry name" value="DUF38 DOMAIN-CONTAINING PROTEIN-RELATED"/>
    <property type="match status" value="1"/>
</dbReference>
<reference evidence="1 2" key="1">
    <citation type="submission" date="2022-04" db="EMBL/GenBank/DDBJ databases">
        <title>Chromosome-level reference genomes for two strains of Caenorhabditis briggsae: an improved platform for comparative genomics.</title>
        <authorList>
            <person name="Stevens L."/>
            <person name="Andersen E."/>
        </authorList>
    </citation>
    <scope>NUCLEOTIDE SEQUENCE [LARGE SCALE GENOMIC DNA]</scope>
    <source>
        <strain evidence="1">VX34</strain>
        <tissue evidence="1">Whole-organism</tissue>
    </source>
</reference>
<accession>A0AAE9EPY3</accession>
<gene>
    <name evidence="1" type="ORF">L5515_010332</name>
</gene>
<dbReference type="InterPro" id="IPR040161">
    <property type="entry name" value="FB224"/>
</dbReference>
<keyword evidence="2" id="KW-1185">Reference proteome</keyword>
<sequence>MIEVDKCFKKEADKEFKLIDKERLEDIVKLLRLRRISTACCKAAESLELPIKSIKWLTGIEKFIEIEITDLQNSTIKINYSKEESTEEEEIVKYIQTDSGYFMKTEEFKVAAACDLLYLLSTKNVKLETLNFDIEPCDKEHAGSFPEHDTLKIVLSLWYLHLMDNSSINTKKFEFTISRKCGSEERLMNLLYKFLSNFAFGYLETIKLRVWESFEMISSLNCDQKLDKPFKLEENGWSQCDLTVYQQWLQAVELDIQDDLFQKDWEKFWHFKTIRLMSLGVDVVVKLVETYNQHTPHIGSIITVQTAHPLDLKAIRTKLSEKSEKFDDSANESRIRYSSNELKVILEFKHFEIKVVEKRKSTDTLPEELGEMRLVMPHSHLQDAKSLGICGKYEFLKRNSYIKAHVNLFEMLKSTRSTYDTPKATRRHESTKKCTSNDSDRSNIDVSLIYEESDGGYLDREMADAFEVFHKAEYLKNQSDRNLKSADLETIVENADIYKIWHLRYSSQKFCNIIKQKPAPINAMVVTRGHDRIKTEMHVDPKSMKQMEYWRCDREQSLVWRGYHAQFDKKKFQQRAAFEIFSCVEKTDLTHFAFKTEKTHPWKKSASPFFKFFKILCRWLKSSLITVTSFSMELSWFRDNDVVNFDQVSMILSRINPEFLKKIKFRKYRDGYVEDATLKMLGWEYIYNYPQWKNAVELDIDDEKIRMKMKDYIHFCKIRIPLKSKDIRSFCEELAKNQPTKQQTKFMPLLMVHEHFLEKESREFCAEYEFLKRNSARGAHRNVCEMLMSTRVPVSKKIKTTTAVLRKRREDFTESTDTDSDSETPDEWYNDHEEKLNVDYSIDQLETVFEKCYRDEFLRRNNKSVDNEKLIEEAGVMERLILRDASARYWRLLEYEYVLKYFSMKVLRVTRANEKVKTFFLEFGTGISYNWEYWRCQEDGRTMIWKGYHANFYSCRRFQQWASHHIHYCFQRVGFQRLIFETEERNQWDPEIDPFCNFYKQLANRLQKAAKFSLPTHVRSFEIELNWFEDSDEHNRIQTWQLLEHLHPGTLKFIKFRKWMDTMEHGRGAILTMSGWEEIIGSTQWKAVEELDILDENINMEVKDYINFNVVKLHLQAERIVIFSEQVKNHIKKSRITFNVNEEFDFHKAAQILRAPFIEIIPSKFLLDHGKDVYMQLFENESTIVLTIERRRVGAFVNGVTRLAGHVSNWFH</sequence>
<protein>
    <recommendedName>
        <fullName evidence="3">DUF38 domain-containing protein</fullName>
    </recommendedName>
</protein>
<evidence type="ECO:0008006" key="3">
    <source>
        <dbReference type="Google" id="ProtNLM"/>
    </source>
</evidence>
<organism evidence="1 2">
    <name type="scientific">Caenorhabditis briggsae</name>
    <dbReference type="NCBI Taxonomy" id="6238"/>
    <lineage>
        <taxon>Eukaryota</taxon>
        <taxon>Metazoa</taxon>
        <taxon>Ecdysozoa</taxon>
        <taxon>Nematoda</taxon>
        <taxon>Chromadorea</taxon>
        <taxon>Rhabditida</taxon>
        <taxon>Rhabditina</taxon>
        <taxon>Rhabditomorpha</taxon>
        <taxon>Rhabditoidea</taxon>
        <taxon>Rhabditidae</taxon>
        <taxon>Peloderinae</taxon>
        <taxon>Caenorhabditis</taxon>
    </lineage>
</organism>
<dbReference type="EMBL" id="CP092623">
    <property type="protein sequence ID" value="UMM26767.1"/>
    <property type="molecule type" value="Genomic_DNA"/>
</dbReference>
<dbReference type="Proteomes" id="UP000829354">
    <property type="component" value="Chromosome IV"/>
</dbReference>